<feature type="region of interest" description="Disordered" evidence="4">
    <location>
        <begin position="522"/>
        <end position="599"/>
    </location>
</feature>
<dbReference type="Proteomes" id="UP001367676">
    <property type="component" value="Unassembled WGS sequence"/>
</dbReference>
<dbReference type="Gene3D" id="3.80.10.10">
    <property type="entry name" value="Ribonuclease Inhibitor"/>
    <property type="match status" value="1"/>
</dbReference>
<keyword evidence="2" id="KW-0677">Repeat</keyword>
<evidence type="ECO:0000256" key="4">
    <source>
        <dbReference type="SAM" id="MobiDB-lite"/>
    </source>
</evidence>
<keyword evidence="6" id="KW-1185">Reference proteome</keyword>
<dbReference type="InterPro" id="IPR051279">
    <property type="entry name" value="PP1-Reg/Actin-Interact_Protein"/>
</dbReference>
<comment type="similarity">
    <text evidence="3">Belongs to the PPP1R37 family.</text>
</comment>
<protein>
    <recommendedName>
        <fullName evidence="7">Protein phosphatase 1 regulatory subunit 37</fullName>
    </recommendedName>
</protein>
<feature type="region of interest" description="Disordered" evidence="4">
    <location>
        <begin position="658"/>
        <end position="727"/>
    </location>
</feature>
<dbReference type="EMBL" id="JBBCAQ010000028">
    <property type="protein sequence ID" value="KAK7585995.1"/>
    <property type="molecule type" value="Genomic_DNA"/>
</dbReference>
<proteinExistence type="inferred from homology"/>
<dbReference type="SMART" id="SM00368">
    <property type="entry name" value="LRR_RI"/>
    <property type="match status" value="8"/>
</dbReference>
<dbReference type="CDD" id="cd00116">
    <property type="entry name" value="LRR_RI"/>
    <property type="match status" value="1"/>
</dbReference>
<feature type="region of interest" description="Disordered" evidence="4">
    <location>
        <begin position="438"/>
        <end position="488"/>
    </location>
</feature>
<reference evidence="5 6" key="1">
    <citation type="submission" date="2024-03" db="EMBL/GenBank/DDBJ databases">
        <title>Adaptation during the transition from Ophiocordyceps entomopathogen to insect associate is accompanied by gene loss and intensified selection.</title>
        <authorList>
            <person name="Ward C.M."/>
            <person name="Onetto C.A."/>
            <person name="Borneman A.R."/>
        </authorList>
    </citation>
    <scope>NUCLEOTIDE SEQUENCE [LARGE SCALE GENOMIC DNA]</scope>
    <source>
        <strain evidence="5">AWRI1</strain>
        <tissue evidence="5">Single Adult Female</tissue>
    </source>
</reference>
<evidence type="ECO:0000313" key="5">
    <source>
        <dbReference type="EMBL" id="KAK7585995.1"/>
    </source>
</evidence>
<dbReference type="InterPro" id="IPR032675">
    <property type="entry name" value="LRR_dom_sf"/>
</dbReference>
<sequence length="751" mass="82535">MELRSLFVLSSNAQLRDFELTSPSSAKFDLKVERNRVFSLRDVILDPGICETLEEILKHLQFQQIDLESTGLDDEASVALFDMLEYYESATHLNISSNYNIGVRGWQACARMIKKTCCLEELEARNTTLNEVSMPILGRALKVGSQLQVLKLENCSLSGRPLIILASALKINTNLKELYLSENNLGMNDASQLGSMLKCNNTLELLDISHNDIRDVGFNFIIDGVVEQDFGLKVLMVWNNTLGRKVAYTVVRLLEENTSLETLNIGMNNLTDEFLRTIKEPLILNKNLLRLGLQSTMLTNDSAIILADVLKNNKLIQRIDLRDNNIQISGLVALLESLAVSASVIRLDLDKTCRRWNTTESNHMKYQQLVDEIRKRCADIERGIMERKNEVEDCSVSEEEDSVHELAAKYYNLRSSVVDTRKISLTCESLQFRPQDIGVADSNNENNGSNNNNNNYLGEPKKNGRLRSPAPSPIPSPVNSPSPVRSRFQVSKVNENQNSCPFYVPSSAAGNRSSSRFKVTVVETQPGSESPSSTSSSSLSSNNNSVDAENPASPPSADASAPSGRESAPKKCDPPAPKKDAEPKKDSASKPISEKIRKLSWVSPILQAPAVAMESAKIPANLEKLLGLFQNPFVRSSPAAKPDACCDPVAQYDCAKTTADKGSSVNERSPKTNDSGGRKWSADLGCKQTSTPLVNSSEQKTESDSGAFPATWPQKISSTYVPSPSKSSPNILEATAFVLLQGHVSSDLARE</sequence>
<comment type="caution">
    <text evidence="5">The sequence shown here is derived from an EMBL/GenBank/DDBJ whole genome shotgun (WGS) entry which is preliminary data.</text>
</comment>
<evidence type="ECO:0000256" key="1">
    <source>
        <dbReference type="ARBA" id="ARBA00022614"/>
    </source>
</evidence>
<feature type="compositionally biased region" description="Low complexity" evidence="4">
    <location>
        <begin position="443"/>
        <end position="455"/>
    </location>
</feature>
<evidence type="ECO:0000256" key="2">
    <source>
        <dbReference type="ARBA" id="ARBA00022737"/>
    </source>
</evidence>
<evidence type="ECO:0000313" key="6">
    <source>
        <dbReference type="Proteomes" id="UP001367676"/>
    </source>
</evidence>
<dbReference type="PANTHER" id="PTHR24112:SF9">
    <property type="entry name" value="PROTEIN PHOSPHATASE 1 REGULATORY SUBUNIT 37"/>
    <property type="match status" value="1"/>
</dbReference>
<feature type="compositionally biased region" description="Basic and acidic residues" evidence="4">
    <location>
        <begin position="567"/>
        <end position="597"/>
    </location>
</feature>
<feature type="compositionally biased region" description="Polar residues" evidence="4">
    <location>
        <begin position="687"/>
        <end position="698"/>
    </location>
</feature>
<dbReference type="PANTHER" id="PTHR24112">
    <property type="entry name" value="LEUCINE-RICH REPEAT, ISOFORM F-RELATED"/>
    <property type="match status" value="1"/>
</dbReference>
<feature type="compositionally biased region" description="Pro residues" evidence="4">
    <location>
        <begin position="470"/>
        <end position="480"/>
    </location>
</feature>
<dbReference type="Pfam" id="PF13516">
    <property type="entry name" value="LRR_6"/>
    <property type="match status" value="2"/>
</dbReference>
<feature type="compositionally biased region" description="Low complexity" evidence="4">
    <location>
        <begin position="717"/>
        <end position="727"/>
    </location>
</feature>
<evidence type="ECO:0008006" key="7">
    <source>
        <dbReference type="Google" id="ProtNLM"/>
    </source>
</evidence>
<feature type="compositionally biased region" description="Low complexity" evidence="4">
    <location>
        <begin position="528"/>
        <end position="545"/>
    </location>
</feature>
<dbReference type="InterPro" id="IPR001611">
    <property type="entry name" value="Leu-rich_rpt"/>
</dbReference>
<accession>A0AAN9Y4A3</accession>
<evidence type="ECO:0000256" key="3">
    <source>
        <dbReference type="ARBA" id="ARBA00038315"/>
    </source>
</evidence>
<dbReference type="SUPFAM" id="SSF52047">
    <property type="entry name" value="RNI-like"/>
    <property type="match status" value="1"/>
</dbReference>
<name>A0AAN9Y4A3_9HEMI</name>
<keyword evidence="1" id="KW-0433">Leucine-rich repeat</keyword>
<gene>
    <name evidence="5" type="ORF">V9T40_000174</name>
</gene>
<organism evidence="5 6">
    <name type="scientific">Parthenolecanium corni</name>
    <dbReference type="NCBI Taxonomy" id="536013"/>
    <lineage>
        <taxon>Eukaryota</taxon>
        <taxon>Metazoa</taxon>
        <taxon>Ecdysozoa</taxon>
        <taxon>Arthropoda</taxon>
        <taxon>Hexapoda</taxon>
        <taxon>Insecta</taxon>
        <taxon>Pterygota</taxon>
        <taxon>Neoptera</taxon>
        <taxon>Paraneoptera</taxon>
        <taxon>Hemiptera</taxon>
        <taxon>Sternorrhyncha</taxon>
        <taxon>Coccoidea</taxon>
        <taxon>Coccidae</taxon>
        <taxon>Parthenolecanium</taxon>
    </lineage>
</organism>
<feature type="compositionally biased region" description="Basic and acidic residues" evidence="4">
    <location>
        <begin position="668"/>
        <end position="681"/>
    </location>
</feature>
<dbReference type="AlphaFoldDB" id="A0AAN9Y4A3"/>